<dbReference type="PANTHER" id="PTHR47829:SF1">
    <property type="entry name" value="HAD FAMILY PHOSPHATASE"/>
    <property type="match status" value="1"/>
</dbReference>
<dbReference type="InterPro" id="IPR036412">
    <property type="entry name" value="HAD-like_sf"/>
</dbReference>
<dbReference type="InterPro" id="IPR023214">
    <property type="entry name" value="HAD_sf"/>
</dbReference>
<dbReference type="NCBIfam" id="TIGR01509">
    <property type="entry name" value="HAD-SF-IA-v3"/>
    <property type="match status" value="1"/>
</dbReference>
<dbReference type="STRING" id="1271860.SAMN05216174_108253"/>
<dbReference type="AlphaFoldDB" id="A0A1G6SYZ0"/>
<dbReference type="InterPro" id="IPR052898">
    <property type="entry name" value="ACAD10-like"/>
</dbReference>
<proteinExistence type="predicted"/>
<gene>
    <name evidence="1" type="ORF">SAMN05216174_108253</name>
</gene>
<name>A0A1G6SYZ0_9PSEU</name>
<dbReference type="SUPFAM" id="SSF56784">
    <property type="entry name" value="HAD-like"/>
    <property type="match status" value="1"/>
</dbReference>
<accession>A0A1G6SYZ0</accession>
<dbReference type="Pfam" id="PF00702">
    <property type="entry name" value="Hydrolase"/>
    <property type="match status" value="1"/>
</dbReference>
<dbReference type="Gene3D" id="3.40.50.1000">
    <property type="entry name" value="HAD superfamily/HAD-like"/>
    <property type="match status" value="1"/>
</dbReference>
<evidence type="ECO:0000313" key="1">
    <source>
        <dbReference type="EMBL" id="SDD21834.1"/>
    </source>
</evidence>
<dbReference type="RefSeq" id="WP_091452253.1">
    <property type="nucleotide sequence ID" value="NZ_FMZZ01000008.1"/>
</dbReference>
<protein>
    <submittedName>
        <fullName evidence="1">Haloacid dehalogenase superfamily, subfamily IA, variant 3 with third motif having DD or ED</fullName>
    </submittedName>
</protein>
<evidence type="ECO:0000313" key="2">
    <source>
        <dbReference type="Proteomes" id="UP000199501"/>
    </source>
</evidence>
<dbReference type="InterPro" id="IPR006439">
    <property type="entry name" value="HAD-SF_hydro_IA"/>
</dbReference>
<dbReference type="Proteomes" id="UP000199501">
    <property type="component" value="Unassembled WGS sequence"/>
</dbReference>
<keyword evidence="2" id="KW-1185">Reference proteome</keyword>
<dbReference type="PANTHER" id="PTHR47829">
    <property type="entry name" value="HYDROLASE, PUTATIVE (AFU_ORTHOLOGUE AFUA_1G12880)-RELATED"/>
    <property type="match status" value="1"/>
</dbReference>
<dbReference type="OrthoDB" id="9795007at2"/>
<organism evidence="1 2">
    <name type="scientific">Actinokineospora iranica</name>
    <dbReference type="NCBI Taxonomy" id="1271860"/>
    <lineage>
        <taxon>Bacteria</taxon>
        <taxon>Bacillati</taxon>
        <taxon>Actinomycetota</taxon>
        <taxon>Actinomycetes</taxon>
        <taxon>Pseudonocardiales</taxon>
        <taxon>Pseudonocardiaceae</taxon>
        <taxon>Actinokineospora</taxon>
    </lineage>
</organism>
<reference evidence="2" key="1">
    <citation type="submission" date="2016-10" db="EMBL/GenBank/DDBJ databases">
        <authorList>
            <person name="Varghese N."/>
            <person name="Submissions S."/>
        </authorList>
    </citation>
    <scope>NUCLEOTIDE SEQUENCE [LARGE SCALE GENOMIC DNA]</scope>
    <source>
        <strain evidence="2">IBRC-M 10403</strain>
    </source>
</reference>
<sequence length="125" mass="13070">MRYEALVVDYAGVFTEPVIRHVVALVRGQGFRTALLSNADTVPGGLPDVFDAVVVSGEVGIAKPAAGVFTLTAERLGTTTDKCVFVDDVAAYVRGAAAAGMTGVHHRAVETTVDELEILLGVSLR</sequence>
<dbReference type="EMBL" id="FMZZ01000008">
    <property type="protein sequence ID" value="SDD21834.1"/>
    <property type="molecule type" value="Genomic_DNA"/>
</dbReference>